<gene>
    <name evidence="1" type="ORF">HGRIS_011529</name>
</gene>
<evidence type="ECO:0008006" key="3">
    <source>
        <dbReference type="Google" id="ProtNLM"/>
    </source>
</evidence>
<evidence type="ECO:0000313" key="2">
    <source>
        <dbReference type="Proteomes" id="UP001556367"/>
    </source>
</evidence>
<dbReference type="Proteomes" id="UP001556367">
    <property type="component" value="Unassembled WGS sequence"/>
</dbReference>
<sequence length="485" mass="54930">MAILLERPSSRRGKFHYTHVLQSFTKPIDSQCAIAHRDRPQTPFCQATAVVGMPQEIVDYIIDLLAHDIATLKSAAVVCQSWLPRCQMHLLRRISLPHHDSSISLNKQLSSLHVAKLVQEVTISLSGNWIHDHNYYRGLKMPEIPREFSNLTRLRLVVRMPMSPTPIFCLHSASLGLPRNPAVRRLAKTFPLFEEVEILLVLQAPSESTITMSIPAHTLDQYSESVNRRGNQRIPGESPVAPLPQVKGMELLHSGMLREMKFWLLSSEPSVNYSTIHTCAVSLRGWHAVESMLALKELIAIVKNSLVNLSLDFEGVNGREEQFQDISSKFCSIDFNALPRLKTLTLAGITPFLTIPHELREASKMWNASQPLEELNISISPLCMPSYYTQDPGRMKYRPGHWRGIDEIFTCEEKYPRMKRIHIDVSYDGYARATKTEAEVAHGMLKARFPGSTKRGIFSCSVRQKQYLESCKCRNARSLAGLHVL</sequence>
<comment type="caution">
    <text evidence="1">The sequence shown here is derived from an EMBL/GenBank/DDBJ whole genome shotgun (WGS) entry which is preliminary data.</text>
</comment>
<organism evidence="1 2">
    <name type="scientific">Hohenbuehelia grisea</name>
    <dbReference type="NCBI Taxonomy" id="104357"/>
    <lineage>
        <taxon>Eukaryota</taxon>
        <taxon>Fungi</taxon>
        <taxon>Dikarya</taxon>
        <taxon>Basidiomycota</taxon>
        <taxon>Agaricomycotina</taxon>
        <taxon>Agaricomycetes</taxon>
        <taxon>Agaricomycetidae</taxon>
        <taxon>Agaricales</taxon>
        <taxon>Pleurotineae</taxon>
        <taxon>Pleurotaceae</taxon>
        <taxon>Hohenbuehelia</taxon>
    </lineage>
</organism>
<protein>
    <recommendedName>
        <fullName evidence="3">F-box domain-containing protein</fullName>
    </recommendedName>
</protein>
<proteinExistence type="predicted"/>
<evidence type="ECO:0000313" key="1">
    <source>
        <dbReference type="EMBL" id="KAL0959856.1"/>
    </source>
</evidence>
<name>A0ABR3JWF7_9AGAR</name>
<dbReference type="EMBL" id="JASNQZ010000002">
    <property type="protein sequence ID" value="KAL0959856.1"/>
    <property type="molecule type" value="Genomic_DNA"/>
</dbReference>
<reference evidence="2" key="1">
    <citation type="submission" date="2024-06" db="EMBL/GenBank/DDBJ databases">
        <title>Multi-omics analyses provide insights into the biosynthesis of the anticancer antibiotic pleurotin in Hohenbuehelia grisea.</title>
        <authorList>
            <person name="Weaver J.A."/>
            <person name="Alberti F."/>
        </authorList>
    </citation>
    <scope>NUCLEOTIDE SEQUENCE [LARGE SCALE GENOMIC DNA]</scope>
    <source>
        <strain evidence="2">T-177</strain>
    </source>
</reference>
<keyword evidence="2" id="KW-1185">Reference proteome</keyword>
<accession>A0ABR3JWF7</accession>